<evidence type="ECO:0000313" key="8">
    <source>
        <dbReference type="EMBL" id="APE44216.1"/>
    </source>
</evidence>
<keyword evidence="3" id="KW-0479">Metal-binding</keyword>
<dbReference type="SUPFAM" id="SSF47473">
    <property type="entry name" value="EF-hand"/>
    <property type="match status" value="2"/>
</dbReference>
<accession>A0A1J0WJ68</accession>
<protein>
    <recommendedName>
        <fullName evidence="7">EF-hand domain-containing protein</fullName>
    </recommendedName>
</protein>
<feature type="domain" description="EF-hand" evidence="7">
    <location>
        <begin position="51"/>
        <end position="86"/>
    </location>
</feature>
<name>A0A1J0WJ68_9RHOB</name>
<comment type="similarity">
    <text evidence="1">Belongs to the recoverin family.</text>
</comment>
<dbReference type="SMART" id="SM00054">
    <property type="entry name" value="EFh"/>
    <property type="match status" value="4"/>
</dbReference>
<proteinExistence type="inferred from homology"/>
<dbReference type="PANTHER" id="PTHR23055">
    <property type="entry name" value="CALCIUM BINDING PROTEINS"/>
    <property type="match status" value="1"/>
</dbReference>
<gene>
    <name evidence="8" type="ORF">BOO69_13010</name>
</gene>
<dbReference type="EMBL" id="CP018076">
    <property type="protein sequence ID" value="APE44216.1"/>
    <property type="molecule type" value="Genomic_DNA"/>
</dbReference>
<dbReference type="RefSeq" id="WP_071972557.1">
    <property type="nucleotide sequence ID" value="NZ_CP018076.1"/>
</dbReference>
<dbReference type="PROSITE" id="PS50222">
    <property type="entry name" value="EF_HAND_2"/>
    <property type="match status" value="2"/>
</dbReference>
<dbReference type="KEGG" id="suam:BOO69_13010"/>
<dbReference type="Pfam" id="PF13202">
    <property type="entry name" value="EF-hand_5"/>
    <property type="match status" value="4"/>
</dbReference>
<dbReference type="STRING" id="1917485.BOO69_13010"/>
<dbReference type="AlphaFoldDB" id="A0A1J0WJ68"/>
<evidence type="ECO:0000256" key="1">
    <source>
        <dbReference type="ARBA" id="ARBA00006049"/>
    </source>
</evidence>
<dbReference type="Proteomes" id="UP000181897">
    <property type="component" value="Chromosome"/>
</dbReference>
<dbReference type="PROSITE" id="PS00018">
    <property type="entry name" value="EF_HAND_1"/>
    <property type="match status" value="3"/>
</dbReference>
<keyword evidence="4" id="KW-0677">Repeat</keyword>
<feature type="chain" id="PRO_5012158923" description="EF-hand domain-containing protein" evidence="6">
    <location>
        <begin position="24"/>
        <end position="256"/>
    </location>
</feature>
<reference evidence="8 9" key="1">
    <citation type="submission" date="2016-11" db="EMBL/GenBank/DDBJ databases">
        <title>Complete genome sequence of Sulfitobacter sp. AM1-D1, a toxic bacteria associated with marine dinoflagellate Alexandrium minutum in East China Sea.</title>
        <authorList>
            <person name="Yang Q."/>
            <person name="Zhang X."/>
            <person name="Tian X."/>
        </authorList>
    </citation>
    <scope>NUCLEOTIDE SEQUENCE [LARGE SCALE GENOMIC DNA]</scope>
    <source>
        <strain evidence="8 9">AM1-D1</strain>
    </source>
</reference>
<keyword evidence="6" id="KW-0732">Signal</keyword>
<sequence length="256" mass="27402">MTYQMSLAAAVAAGISLTGAAQAQNTDDSSVCNDGYSMTDVDDNGYVSPIEMKAYTEKAMGQMDADQSGTVDKDEFVNCNNVLSGTQSASADRTERHLAALDLNDDGSISLDEYMKASADTYNSAKDGDKAAATDAANLIFIPADAEQSDVTTMSRNEYSARSGLMFIALDTDQDNALTKEEFMEKAPPMVDISETLNREFDEMDADGSGDLTTTEMIAANQKRADDAMKNAEMDSDSGASDKGAPVVYYSYPHTM</sequence>
<dbReference type="InterPro" id="IPR018247">
    <property type="entry name" value="EF_Hand_1_Ca_BS"/>
</dbReference>
<keyword evidence="5" id="KW-0449">Lipoprotein</keyword>
<feature type="signal peptide" evidence="6">
    <location>
        <begin position="1"/>
        <end position="23"/>
    </location>
</feature>
<evidence type="ECO:0000256" key="4">
    <source>
        <dbReference type="ARBA" id="ARBA00022737"/>
    </source>
</evidence>
<evidence type="ECO:0000256" key="2">
    <source>
        <dbReference type="ARBA" id="ARBA00022707"/>
    </source>
</evidence>
<dbReference type="Gene3D" id="1.10.238.10">
    <property type="entry name" value="EF-hand"/>
    <property type="match status" value="2"/>
</dbReference>
<dbReference type="GO" id="GO:0005509">
    <property type="term" value="F:calcium ion binding"/>
    <property type="evidence" value="ECO:0007669"/>
    <property type="project" value="InterPro"/>
</dbReference>
<organism evidence="8 9">
    <name type="scientific">Sulfitobacter alexandrii</name>
    <dbReference type="NCBI Taxonomy" id="1917485"/>
    <lineage>
        <taxon>Bacteria</taxon>
        <taxon>Pseudomonadati</taxon>
        <taxon>Pseudomonadota</taxon>
        <taxon>Alphaproteobacteria</taxon>
        <taxon>Rhodobacterales</taxon>
        <taxon>Roseobacteraceae</taxon>
        <taxon>Sulfitobacter</taxon>
    </lineage>
</organism>
<feature type="domain" description="EF-hand" evidence="7">
    <location>
        <begin position="192"/>
        <end position="227"/>
    </location>
</feature>
<evidence type="ECO:0000256" key="5">
    <source>
        <dbReference type="ARBA" id="ARBA00023288"/>
    </source>
</evidence>
<keyword evidence="2" id="KW-0519">Myristate</keyword>
<evidence type="ECO:0000313" key="9">
    <source>
        <dbReference type="Proteomes" id="UP000181897"/>
    </source>
</evidence>
<evidence type="ECO:0000256" key="6">
    <source>
        <dbReference type="SAM" id="SignalP"/>
    </source>
</evidence>
<dbReference type="InterPro" id="IPR028846">
    <property type="entry name" value="Recoverin"/>
</dbReference>
<dbReference type="InterPro" id="IPR002048">
    <property type="entry name" value="EF_hand_dom"/>
</dbReference>
<dbReference type="InterPro" id="IPR011992">
    <property type="entry name" value="EF-hand-dom_pair"/>
</dbReference>
<dbReference type="PANTHER" id="PTHR23055:SF178">
    <property type="entry name" value="NEUROCALCIN HOMOLOG"/>
    <property type="match status" value="1"/>
</dbReference>
<keyword evidence="9" id="KW-1185">Reference proteome</keyword>
<evidence type="ECO:0000256" key="3">
    <source>
        <dbReference type="ARBA" id="ARBA00022723"/>
    </source>
</evidence>
<evidence type="ECO:0000259" key="7">
    <source>
        <dbReference type="PROSITE" id="PS50222"/>
    </source>
</evidence>